<dbReference type="RefSeq" id="WP_308350997.1">
    <property type="nucleotide sequence ID" value="NZ_CP129971.1"/>
</dbReference>
<dbReference type="SUPFAM" id="SSF51246">
    <property type="entry name" value="Rudiment single hybrid motif"/>
    <property type="match status" value="1"/>
</dbReference>
<dbReference type="EC" id="6.3.4.14" evidence="11"/>
<dbReference type="NCBIfam" id="NF006367">
    <property type="entry name" value="PRK08591.1"/>
    <property type="match status" value="1"/>
</dbReference>
<dbReference type="SUPFAM" id="SSF52440">
    <property type="entry name" value="PreATP-grasp domain"/>
    <property type="match status" value="1"/>
</dbReference>
<dbReference type="FunFam" id="3.40.50.20:FF:000010">
    <property type="entry name" value="Propionyl-CoA carboxylase subunit alpha"/>
    <property type="match status" value="1"/>
</dbReference>
<evidence type="ECO:0000256" key="4">
    <source>
        <dbReference type="ARBA" id="ARBA00022840"/>
    </source>
</evidence>
<dbReference type="GO" id="GO:0005524">
    <property type="term" value="F:ATP binding"/>
    <property type="evidence" value="ECO:0007669"/>
    <property type="project" value="UniProtKB-UniRule"/>
</dbReference>
<keyword evidence="2" id="KW-0479">Metal-binding</keyword>
<dbReference type="InterPro" id="IPR005479">
    <property type="entry name" value="CPAse_ATP-bd"/>
</dbReference>
<keyword evidence="12" id="KW-1185">Reference proteome</keyword>
<dbReference type="InterPro" id="IPR005481">
    <property type="entry name" value="BC-like_N"/>
</dbReference>
<evidence type="ECO:0000256" key="5">
    <source>
        <dbReference type="ARBA" id="ARBA00022842"/>
    </source>
</evidence>
<dbReference type="Pfam" id="PF02785">
    <property type="entry name" value="Biotin_carb_C"/>
    <property type="match status" value="1"/>
</dbReference>
<dbReference type="SMART" id="SM00878">
    <property type="entry name" value="Biotin_carb_C"/>
    <property type="match status" value="1"/>
</dbReference>
<dbReference type="PROSITE" id="PS50979">
    <property type="entry name" value="BC"/>
    <property type="match status" value="1"/>
</dbReference>
<evidence type="ECO:0000259" key="10">
    <source>
        <dbReference type="PROSITE" id="PS50979"/>
    </source>
</evidence>
<dbReference type="FunFam" id="3.30.470.20:FF:000028">
    <property type="entry name" value="Methylcrotonoyl-CoA carboxylase subunit alpha, mitochondrial"/>
    <property type="match status" value="1"/>
</dbReference>
<dbReference type="InterPro" id="IPR050856">
    <property type="entry name" value="Biotin_carboxylase_complex"/>
</dbReference>
<reference evidence="11 12" key="1">
    <citation type="submission" date="2023-08" db="EMBL/GenBank/DDBJ databases">
        <title>Comparative genomics and taxonomic characterization of three novel marine species of genus Marivirga.</title>
        <authorList>
            <person name="Muhammad N."/>
            <person name="Kim S.-G."/>
        </authorList>
    </citation>
    <scope>NUCLEOTIDE SEQUENCE [LARGE SCALE GENOMIC DNA]</scope>
    <source>
        <strain evidence="11 12">BDSF4-3</strain>
    </source>
</reference>
<keyword evidence="4 7" id="KW-0067">ATP-binding</keyword>
<accession>A0AA51NCG9</accession>
<dbReference type="InterPro" id="IPR004549">
    <property type="entry name" value="Acetyl_CoA_COase_biotin_COase"/>
</dbReference>
<dbReference type="SUPFAM" id="SSF56059">
    <property type="entry name" value="Glutathione synthetase ATP-binding domain-like"/>
    <property type="match status" value="1"/>
</dbReference>
<dbReference type="Pfam" id="PF02786">
    <property type="entry name" value="CPSase_L_D2"/>
    <property type="match status" value="1"/>
</dbReference>
<dbReference type="Pfam" id="PF00289">
    <property type="entry name" value="Biotin_carb_N"/>
    <property type="match status" value="1"/>
</dbReference>
<sequence>MPDIKKILVANRGEIALRVMRSARELGIKTVAIYSEADRNALHVRYADEAVCVGPPASSESYLRIDKIIETCKKLKVDAIHPGYGFLSENADFARQVEKEGIIFIGPSAESIEIMGDKLSAKAAVLKRNVPLVPGLDKAITDIKLAKEKADEIGYPILIKASAGGGGKGMRIVEDPADFESQMDRAVSEAKNAFGNGAVFLEKFVTSPRHIEIQILGDQKGSVVHLFERECSIQRRHQKVIEEAPSSVLTPEIREQMGQAAIDVAKSCNYYGAGTVEFIVDNKLDFYFLEMNTRLQVEHPVTEQITGVDLVKEQIRIAEGKALSIKQEDLTIKGHAVEVRVYAEDPQNNFLPDIGKLKVYKRPQGTGVRVDDGFEQGMDIPIHYDPMIAKLITYADNREEAISRMLRAIDEYEIVGIQTTLSFCKYVLKHEAFRSGDFDTKFIEKYFQPSDLDEKVSDVESEIAAALAVKLWSERQKKQTAQEENDNKKASLWKKNRL</sequence>
<dbReference type="PROSITE" id="PS50975">
    <property type="entry name" value="ATP_GRASP"/>
    <property type="match status" value="1"/>
</dbReference>
<dbReference type="PANTHER" id="PTHR18866:SF33">
    <property type="entry name" value="METHYLCROTONOYL-COA CARBOXYLASE SUBUNIT ALPHA, MITOCHONDRIAL-RELATED"/>
    <property type="match status" value="1"/>
</dbReference>
<dbReference type="PROSITE" id="PS00866">
    <property type="entry name" value="CPSASE_1"/>
    <property type="match status" value="1"/>
</dbReference>
<evidence type="ECO:0000256" key="8">
    <source>
        <dbReference type="SAM" id="MobiDB-lite"/>
    </source>
</evidence>
<proteinExistence type="predicted"/>
<keyword evidence="3 7" id="KW-0547">Nucleotide-binding</keyword>
<dbReference type="Proteomes" id="UP001230496">
    <property type="component" value="Chromosome"/>
</dbReference>
<dbReference type="AlphaFoldDB" id="A0AA51NCG9"/>
<feature type="compositionally biased region" description="Basic and acidic residues" evidence="8">
    <location>
        <begin position="476"/>
        <end position="489"/>
    </location>
</feature>
<dbReference type="InterPro" id="IPR005482">
    <property type="entry name" value="Biotin_COase_C"/>
</dbReference>
<dbReference type="NCBIfam" id="TIGR00514">
    <property type="entry name" value="accC"/>
    <property type="match status" value="1"/>
</dbReference>
<dbReference type="KEGG" id="msaa:QYS49_30785"/>
<dbReference type="Gene3D" id="3.30.470.20">
    <property type="entry name" value="ATP-grasp fold, B domain"/>
    <property type="match status" value="1"/>
</dbReference>
<evidence type="ECO:0000259" key="9">
    <source>
        <dbReference type="PROSITE" id="PS50975"/>
    </source>
</evidence>
<evidence type="ECO:0000256" key="6">
    <source>
        <dbReference type="ARBA" id="ARBA00023267"/>
    </source>
</evidence>
<dbReference type="GO" id="GO:0046872">
    <property type="term" value="F:metal ion binding"/>
    <property type="evidence" value="ECO:0007669"/>
    <property type="project" value="UniProtKB-KW"/>
</dbReference>
<feature type="domain" description="ATP-grasp" evidence="9">
    <location>
        <begin position="122"/>
        <end position="319"/>
    </location>
</feature>
<evidence type="ECO:0000313" key="11">
    <source>
        <dbReference type="EMBL" id="WMN12739.1"/>
    </source>
</evidence>
<dbReference type="InterPro" id="IPR011054">
    <property type="entry name" value="Rudment_hybrid_motif"/>
</dbReference>
<keyword evidence="5" id="KW-0460">Magnesium</keyword>
<dbReference type="InterPro" id="IPR011761">
    <property type="entry name" value="ATP-grasp"/>
</dbReference>
<feature type="domain" description="Biotin carboxylation" evidence="10">
    <location>
        <begin position="3"/>
        <end position="448"/>
    </location>
</feature>
<evidence type="ECO:0000256" key="2">
    <source>
        <dbReference type="ARBA" id="ARBA00022723"/>
    </source>
</evidence>
<dbReference type="PROSITE" id="PS00867">
    <property type="entry name" value="CPSASE_2"/>
    <property type="match status" value="1"/>
</dbReference>
<keyword evidence="6" id="KW-0092">Biotin</keyword>
<evidence type="ECO:0000256" key="1">
    <source>
        <dbReference type="ARBA" id="ARBA00022598"/>
    </source>
</evidence>
<dbReference type="PANTHER" id="PTHR18866">
    <property type="entry name" value="CARBOXYLASE:PYRUVATE/ACETYL-COA/PROPIONYL-COA CARBOXYLASE"/>
    <property type="match status" value="1"/>
</dbReference>
<evidence type="ECO:0000313" key="12">
    <source>
        <dbReference type="Proteomes" id="UP001230496"/>
    </source>
</evidence>
<organism evidence="11 12">
    <name type="scientific">Marivirga salinarum</name>
    <dbReference type="NCBI Taxonomy" id="3059078"/>
    <lineage>
        <taxon>Bacteria</taxon>
        <taxon>Pseudomonadati</taxon>
        <taxon>Bacteroidota</taxon>
        <taxon>Cytophagia</taxon>
        <taxon>Cytophagales</taxon>
        <taxon>Marivirgaceae</taxon>
        <taxon>Marivirga</taxon>
    </lineage>
</organism>
<dbReference type="EMBL" id="CP129971">
    <property type="protein sequence ID" value="WMN12739.1"/>
    <property type="molecule type" value="Genomic_DNA"/>
</dbReference>
<evidence type="ECO:0000256" key="3">
    <source>
        <dbReference type="ARBA" id="ARBA00022741"/>
    </source>
</evidence>
<feature type="region of interest" description="Disordered" evidence="8">
    <location>
        <begin position="476"/>
        <end position="498"/>
    </location>
</feature>
<dbReference type="InterPro" id="IPR011764">
    <property type="entry name" value="Biotin_carboxylation_dom"/>
</dbReference>
<evidence type="ECO:0000256" key="7">
    <source>
        <dbReference type="PROSITE-ProRule" id="PRU00409"/>
    </source>
</evidence>
<protein>
    <submittedName>
        <fullName evidence="11">Acetyl-CoA carboxylase biotin carboxylase subunit</fullName>
        <ecNumber evidence="11">6.3.4.14</ecNumber>
    </submittedName>
</protein>
<dbReference type="FunFam" id="3.30.1490.20:FF:000018">
    <property type="entry name" value="Biotin carboxylase"/>
    <property type="match status" value="1"/>
</dbReference>
<dbReference type="GO" id="GO:0004075">
    <property type="term" value="F:biotin carboxylase activity"/>
    <property type="evidence" value="ECO:0007669"/>
    <property type="project" value="UniProtKB-EC"/>
</dbReference>
<keyword evidence="1 11" id="KW-0436">Ligase</keyword>
<gene>
    <name evidence="11" type="primary">accC</name>
    <name evidence="11" type="ORF">QYS49_30785</name>
</gene>
<name>A0AA51NCG9_9BACT</name>
<dbReference type="InterPro" id="IPR016185">
    <property type="entry name" value="PreATP-grasp_dom_sf"/>
</dbReference>